<gene>
    <name evidence="4" type="ORF">KTH90_10970</name>
</gene>
<dbReference type="InterPro" id="IPR050624">
    <property type="entry name" value="HTH-type_Tx_Regulator"/>
</dbReference>
<protein>
    <submittedName>
        <fullName evidence="4">TetR/AcrR family transcriptional regulator</fullName>
    </submittedName>
</protein>
<dbReference type="SUPFAM" id="SSF46689">
    <property type="entry name" value="Homeodomain-like"/>
    <property type="match status" value="1"/>
</dbReference>
<dbReference type="PANTHER" id="PTHR43479">
    <property type="entry name" value="ACREF/ENVCD OPERON REPRESSOR-RELATED"/>
    <property type="match status" value="1"/>
</dbReference>
<evidence type="ECO:0000256" key="2">
    <source>
        <dbReference type="PROSITE-ProRule" id="PRU00335"/>
    </source>
</evidence>
<dbReference type="Proteomes" id="UP001314681">
    <property type="component" value="Unassembled WGS sequence"/>
</dbReference>
<dbReference type="PRINTS" id="PR00455">
    <property type="entry name" value="HTHTETR"/>
</dbReference>
<evidence type="ECO:0000256" key="1">
    <source>
        <dbReference type="ARBA" id="ARBA00023125"/>
    </source>
</evidence>
<dbReference type="InterPro" id="IPR009057">
    <property type="entry name" value="Homeodomain-like_sf"/>
</dbReference>
<comment type="caution">
    <text evidence="4">The sequence shown here is derived from an EMBL/GenBank/DDBJ whole genome shotgun (WGS) entry which is preliminary data.</text>
</comment>
<accession>A0ABS6K7P4</accession>
<dbReference type="Pfam" id="PF00440">
    <property type="entry name" value="TetR_N"/>
    <property type="match status" value="1"/>
</dbReference>
<evidence type="ECO:0000259" key="3">
    <source>
        <dbReference type="PROSITE" id="PS50977"/>
    </source>
</evidence>
<dbReference type="EMBL" id="JAHQCX010000006">
    <property type="protein sequence ID" value="MBU9726535.1"/>
    <property type="molecule type" value="Genomic_DNA"/>
</dbReference>
<dbReference type="PANTHER" id="PTHR43479:SF11">
    <property type="entry name" value="ACREF_ENVCD OPERON REPRESSOR-RELATED"/>
    <property type="match status" value="1"/>
</dbReference>
<feature type="domain" description="HTH tetR-type" evidence="3">
    <location>
        <begin position="9"/>
        <end position="69"/>
    </location>
</feature>
<evidence type="ECO:0000313" key="4">
    <source>
        <dbReference type="EMBL" id="MBU9726535.1"/>
    </source>
</evidence>
<keyword evidence="1 2" id="KW-0238">DNA-binding</keyword>
<dbReference type="PROSITE" id="PS50977">
    <property type="entry name" value="HTH_TETR_2"/>
    <property type="match status" value="1"/>
</dbReference>
<reference evidence="4 5" key="1">
    <citation type="submission" date="2021-06" db="EMBL/GenBank/DDBJ databases">
        <title>Description of novel taxa of the family Lachnospiraceae.</title>
        <authorList>
            <person name="Chaplin A.V."/>
            <person name="Sokolova S.R."/>
            <person name="Pikina A.P."/>
            <person name="Korzhanova M."/>
            <person name="Belova V."/>
            <person name="Korostin D."/>
            <person name="Efimov B.A."/>
        </authorList>
    </citation>
    <scope>NUCLEOTIDE SEQUENCE [LARGE SCALE GENOMIC DNA]</scope>
    <source>
        <strain evidence="4 5">ASD4241</strain>
    </source>
</reference>
<feature type="DNA-binding region" description="H-T-H motif" evidence="2">
    <location>
        <begin position="32"/>
        <end position="51"/>
    </location>
</feature>
<name>A0ABS6K7P4_9FIRM</name>
<dbReference type="InterPro" id="IPR001647">
    <property type="entry name" value="HTH_TetR"/>
</dbReference>
<keyword evidence="5" id="KW-1185">Reference proteome</keyword>
<organism evidence="4 5">
    <name type="scientific">Diplocloster modestus</name>
    <dbReference type="NCBI Taxonomy" id="2850322"/>
    <lineage>
        <taxon>Bacteria</taxon>
        <taxon>Bacillati</taxon>
        <taxon>Bacillota</taxon>
        <taxon>Clostridia</taxon>
        <taxon>Lachnospirales</taxon>
        <taxon>Lachnospiraceae</taxon>
        <taxon>Diplocloster</taxon>
    </lineage>
</organism>
<proteinExistence type="predicted"/>
<sequence length="200" mass="22729">MGKLEDNKKRKKEALFHTAFELFTTKGINKTAVSDIVDRAGVAKGTFYLYFKDKYDIRNKLITHKANELFGMASASVEKAALNDFEDKVIYIVDFIIDQLTKNPPLMNFIAKNLSWGVFKTALSQPADEGGSIFYDKFMEMIQNDSHHYDHPDIMLFTIVELTSATCFPTILEASPVTIGEFKPYLHRAIRAILYANRGD</sequence>
<evidence type="ECO:0000313" key="5">
    <source>
        <dbReference type="Proteomes" id="UP001314681"/>
    </source>
</evidence>
<dbReference type="Gene3D" id="1.10.357.10">
    <property type="entry name" value="Tetracycline Repressor, domain 2"/>
    <property type="match status" value="1"/>
</dbReference>
<dbReference type="RefSeq" id="WP_158352462.1">
    <property type="nucleotide sequence ID" value="NZ_JAHQCX010000006.1"/>
</dbReference>